<sequence>MAEAFGNEGRQVGPKGISQGSKINKNLQAKAPFGSPSFGILISDLPRIRAIYTYRFTRFCGRSQLKITNSRAAKRGLRPYTLGAAAQGSQGPRISDFSVCTPVDILGKAYDASQEPRQSIWGTGPR</sequence>
<gene>
    <name evidence="3" type="ORF">PSTG_07955</name>
    <name evidence="2" type="ORF">PSTG_17684</name>
</gene>
<protein>
    <submittedName>
        <fullName evidence="2">Uncharacterized protein</fullName>
    </submittedName>
</protein>
<reference evidence="4" key="2">
    <citation type="submission" date="2014-03" db="EMBL/GenBank/DDBJ databases">
        <title>The Genome Sequence of Puccinia striiformis f. sp. tritici PST-78.</title>
        <authorList>
            <consortium name="The Broad Institute Genome Sequencing Platform"/>
            <person name="Cuomo C."/>
            <person name="Hulbert S."/>
            <person name="Chen X."/>
            <person name="Walker B."/>
            <person name="Young S.K."/>
            <person name="Zeng Q."/>
            <person name="Gargeya S."/>
            <person name="Fitzgerald M."/>
            <person name="Haas B."/>
            <person name="Abouelleil A."/>
            <person name="Alvarado L."/>
            <person name="Arachchi H.M."/>
            <person name="Berlin A.M."/>
            <person name="Chapman S.B."/>
            <person name="Goldberg J."/>
            <person name="Griggs A."/>
            <person name="Gujja S."/>
            <person name="Hansen M."/>
            <person name="Howarth C."/>
            <person name="Imamovic A."/>
            <person name="Larimer J."/>
            <person name="McCowan C."/>
            <person name="Montmayeur A."/>
            <person name="Murphy C."/>
            <person name="Neiman D."/>
            <person name="Pearson M."/>
            <person name="Priest M."/>
            <person name="Roberts A."/>
            <person name="Saif S."/>
            <person name="Shea T."/>
            <person name="Sisk P."/>
            <person name="Sykes S."/>
            <person name="Wortman J."/>
            <person name="Nusbaum C."/>
            <person name="Birren B."/>
        </authorList>
    </citation>
    <scope>NUCLEOTIDE SEQUENCE [LARGE SCALE GENOMIC DNA]</scope>
    <source>
        <strain evidence="4">race PST-78</strain>
    </source>
</reference>
<evidence type="ECO:0000313" key="3">
    <source>
        <dbReference type="EMBL" id="KNE98768.1"/>
    </source>
</evidence>
<name>A0A0L0UPZ6_9BASI</name>
<dbReference type="EMBL" id="AJIL01000053">
    <property type="protein sequence ID" value="KNE98768.1"/>
    <property type="molecule type" value="Genomic_DNA"/>
</dbReference>
<evidence type="ECO:0000313" key="4">
    <source>
        <dbReference type="Proteomes" id="UP000054564"/>
    </source>
</evidence>
<reference evidence="2" key="1">
    <citation type="submission" date="2014-03" db="EMBL/GenBank/DDBJ databases">
        <title>Cloning and expression analysis of gamma-glutamylcysteines synthetase in perennial ryegrass.</title>
        <authorList>
            <person name="Wei S."/>
            <person name="Sun Z."/>
        </authorList>
    </citation>
    <scope>NUCLEOTIDE SEQUENCE</scope>
    <source>
        <strain evidence="2">Race PST-78</strain>
    </source>
</reference>
<dbReference type="Proteomes" id="UP000054564">
    <property type="component" value="Unassembled WGS sequence"/>
</dbReference>
<dbReference type="AlphaFoldDB" id="A0A0L0UPZ6"/>
<proteinExistence type="predicted"/>
<dbReference type="EMBL" id="AJIL01000786">
    <property type="protein sequence ID" value="KNE88869.1"/>
    <property type="molecule type" value="Genomic_DNA"/>
</dbReference>
<evidence type="ECO:0000313" key="2">
    <source>
        <dbReference type="EMBL" id="KNE88869.1"/>
    </source>
</evidence>
<accession>A0A0L0UPZ6</accession>
<feature type="region of interest" description="Disordered" evidence="1">
    <location>
        <begin position="1"/>
        <end position="23"/>
    </location>
</feature>
<comment type="caution">
    <text evidence="2">The sequence shown here is derived from an EMBL/GenBank/DDBJ whole genome shotgun (WGS) entry which is preliminary data.</text>
</comment>
<keyword evidence="4" id="KW-1185">Reference proteome</keyword>
<evidence type="ECO:0000256" key="1">
    <source>
        <dbReference type="SAM" id="MobiDB-lite"/>
    </source>
</evidence>
<organism evidence="2 4">
    <name type="scientific">Puccinia striiformis f. sp. tritici PST-78</name>
    <dbReference type="NCBI Taxonomy" id="1165861"/>
    <lineage>
        <taxon>Eukaryota</taxon>
        <taxon>Fungi</taxon>
        <taxon>Dikarya</taxon>
        <taxon>Basidiomycota</taxon>
        <taxon>Pucciniomycotina</taxon>
        <taxon>Pucciniomycetes</taxon>
        <taxon>Pucciniales</taxon>
        <taxon>Pucciniaceae</taxon>
        <taxon>Puccinia</taxon>
    </lineage>
</organism>